<protein>
    <recommendedName>
        <fullName evidence="3">beta-N-acetylhexosaminidase</fullName>
        <ecNumber evidence="3">3.2.1.52</ecNumber>
    </recommendedName>
</protein>
<dbReference type="GO" id="GO:0004563">
    <property type="term" value="F:beta-N-acetylhexosaminidase activity"/>
    <property type="evidence" value="ECO:0007669"/>
    <property type="project" value="UniProtKB-EC"/>
</dbReference>
<evidence type="ECO:0000256" key="2">
    <source>
        <dbReference type="ARBA" id="ARBA00006285"/>
    </source>
</evidence>
<evidence type="ECO:0000256" key="1">
    <source>
        <dbReference type="ARBA" id="ARBA00001231"/>
    </source>
</evidence>
<dbReference type="GO" id="GO:0005975">
    <property type="term" value="P:carbohydrate metabolic process"/>
    <property type="evidence" value="ECO:0007669"/>
    <property type="project" value="InterPro"/>
</dbReference>
<organism evidence="6">
    <name type="scientific">marine metagenome</name>
    <dbReference type="NCBI Taxonomy" id="408172"/>
    <lineage>
        <taxon>unclassified sequences</taxon>
        <taxon>metagenomes</taxon>
        <taxon>ecological metagenomes</taxon>
    </lineage>
</organism>
<gene>
    <name evidence="6" type="ORF">METZ01_LOCUS288781</name>
</gene>
<dbReference type="Gene3D" id="3.20.20.80">
    <property type="entry name" value="Glycosidases"/>
    <property type="match status" value="1"/>
</dbReference>
<dbReference type="PANTHER" id="PTHR22600:SF57">
    <property type="entry name" value="BETA-N-ACETYLHEXOSAMINIDASE"/>
    <property type="match status" value="1"/>
</dbReference>
<proteinExistence type="inferred from homology"/>
<keyword evidence="4" id="KW-0378">Hydrolase</keyword>
<dbReference type="EC" id="3.2.1.52" evidence="3"/>
<dbReference type="InterPro" id="IPR017853">
    <property type="entry name" value="GH"/>
</dbReference>
<name>A0A382LL14_9ZZZZ</name>
<dbReference type="InterPro" id="IPR025705">
    <property type="entry name" value="Beta_hexosaminidase_sua/sub"/>
</dbReference>
<dbReference type="GO" id="GO:0016020">
    <property type="term" value="C:membrane"/>
    <property type="evidence" value="ECO:0007669"/>
    <property type="project" value="TreeGrafter"/>
</dbReference>
<dbReference type="PRINTS" id="PR00738">
    <property type="entry name" value="GLHYDRLASE20"/>
</dbReference>
<accession>A0A382LL14</accession>
<reference evidence="6" key="1">
    <citation type="submission" date="2018-05" db="EMBL/GenBank/DDBJ databases">
        <authorList>
            <person name="Lanie J.A."/>
            <person name="Ng W.-L."/>
            <person name="Kazmierczak K.M."/>
            <person name="Andrzejewski T.M."/>
            <person name="Davidsen T.M."/>
            <person name="Wayne K.J."/>
            <person name="Tettelin H."/>
            <person name="Glass J.I."/>
            <person name="Rusch D."/>
            <person name="Podicherti R."/>
            <person name="Tsui H.-C.T."/>
            <person name="Winkler M.E."/>
        </authorList>
    </citation>
    <scope>NUCLEOTIDE SEQUENCE</scope>
</reference>
<evidence type="ECO:0000313" key="6">
    <source>
        <dbReference type="EMBL" id="SVC35927.1"/>
    </source>
</evidence>
<dbReference type="Pfam" id="PF00728">
    <property type="entry name" value="Glyco_hydro_20"/>
    <property type="match status" value="1"/>
</dbReference>
<evidence type="ECO:0000259" key="5">
    <source>
        <dbReference type="Pfam" id="PF00728"/>
    </source>
</evidence>
<sequence>GHAQAAIAAYPELGNTGEQLKVMEDWGISKNTLKPSDETLDFYRNVLTEVMVLFPSPYIHIGGDEAPKDQWEESPFGQQRMEQLGLTDANELQSWLIQQMDDFLAANGRRLIGWDEIMQGGLSSNATVMSWRGMERGIQAAEAGHDVIMAPTQWTYFDYYQADPDVEPLAIGSYTPLDQVYHFEPKPAGPPPEVRQRILGAQGQLWTEFMKTPEHVEYMAYPRAAALAEVVWSPRENRNYDNFLQRLPRHMQRLEVLGVNYRPPGNDELDAWDSLKQWLFHKAIGIYFWFSDL</sequence>
<dbReference type="AlphaFoldDB" id="A0A382LL14"/>
<dbReference type="EMBL" id="UINC01086981">
    <property type="protein sequence ID" value="SVC35927.1"/>
    <property type="molecule type" value="Genomic_DNA"/>
</dbReference>
<feature type="non-terminal residue" evidence="6">
    <location>
        <position position="1"/>
    </location>
</feature>
<evidence type="ECO:0000256" key="4">
    <source>
        <dbReference type="ARBA" id="ARBA00022801"/>
    </source>
</evidence>
<comment type="catalytic activity">
    <reaction evidence="1">
        <text>Hydrolysis of terminal non-reducing N-acetyl-D-hexosamine residues in N-acetyl-beta-D-hexosaminides.</text>
        <dbReference type="EC" id="3.2.1.52"/>
    </reaction>
</comment>
<dbReference type="PANTHER" id="PTHR22600">
    <property type="entry name" value="BETA-HEXOSAMINIDASE"/>
    <property type="match status" value="1"/>
</dbReference>
<dbReference type="InterPro" id="IPR015883">
    <property type="entry name" value="Glyco_hydro_20_cat"/>
</dbReference>
<evidence type="ECO:0000256" key="3">
    <source>
        <dbReference type="ARBA" id="ARBA00012663"/>
    </source>
</evidence>
<feature type="domain" description="Glycoside hydrolase family 20 catalytic" evidence="5">
    <location>
        <begin position="1"/>
        <end position="234"/>
    </location>
</feature>
<dbReference type="GO" id="GO:0030203">
    <property type="term" value="P:glycosaminoglycan metabolic process"/>
    <property type="evidence" value="ECO:0007669"/>
    <property type="project" value="TreeGrafter"/>
</dbReference>
<comment type="similarity">
    <text evidence="2">Belongs to the glycosyl hydrolase 20 family.</text>
</comment>
<dbReference type="SUPFAM" id="SSF51445">
    <property type="entry name" value="(Trans)glycosidases"/>
    <property type="match status" value="1"/>
</dbReference>